<dbReference type="SUPFAM" id="SSF54695">
    <property type="entry name" value="POZ domain"/>
    <property type="match status" value="1"/>
</dbReference>
<dbReference type="InterPro" id="IPR011333">
    <property type="entry name" value="SKP1/BTB/POZ_sf"/>
</dbReference>
<dbReference type="Pfam" id="PF00651">
    <property type="entry name" value="BTB"/>
    <property type="match status" value="1"/>
</dbReference>
<dbReference type="SUPFAM" id="SSF49599">
    <property type="entry name" value="TRAF domain-like"/>
    <property type="match status" value="1"/>
</dbReference>
<dbReference type="PROSITE" id="PS50097">
    <property type="entry name" value="BTB"/>
    <property type="match status" value="1"/>
</dbReference>
<evidence type="ECO:0000313" key="3">
    <source>
        <dbReference type="WBParaSite" id="PSU_v2.g17781.t1"/>
    </source>
</evidence>
<accession>A0A914YG84</accession>
<dbReference type="SMART" id="SM00225">
    <property type="entry name" value="BTB"/>
    <property type="match status" value="1"/>
</dbReference>
<dbReference type="AlphaFoldDB" id="A0A914YG84"/>
<dbReference type="InterPro" id="IPR000210">
    <property type="entry name" value="BTB/POZ_dom"/>
</dbReference>
<evidence type="ECO:0000313" key="2">
    <source>
        <dbReference type="Proteomes" id="UP000887577"/>
    </source>
</evidence>
<sequence length="326" mass="36841">MSFIKTHFANGCKIRMKWKLKEFVVRNVREGGSLKSDDFVSNIPGVNYCLKIYPFENIGNSNHQVKIVLQPSMGKTSTINASFTVSVNSASKKVVFNQLIVNDSPESTIFCSRTDLLNPQKKYFVDGFLEIELDGTLKPQGGIKRKAEKSLSLAELLFENDSDKDIILVIDDQELKIHKWILCAKSPVFKAELNSGLKEAVEKRIEITDFCFETVKIATDFCYEQNISELVNEENASELLHFADKYNIKSLHDSIQALSIEKLSELNVCKFANLSISTNANELRECCICFLVNLSKQSIIIEGVKTLKDEITSEIGRRSFFSTSDY</sequence>
<name>A0A914YG84_9BILA</name>
<keyword evidence="2" id="KW-1185">Reference proteome</keyword>
<dbReference type="Gene3D" id="2.60.210.10">
    <property type="entry name" value="Apoptosis, Tumor Necrosis Factor Receptor Associated Protein 2, Chain A"/>
    <property type="match status" value="1"/>
</dbReference>
<dbReference type="PANTHER" id="PTHR24413">
    <property type="entry name" value="SPECKLE-TYPE POZ PROTEIN"/>
    <property type="match status" value="1"/>
</dbReference>
<dbReference type="CDD" id="cd18186">
    <property type="entry name" value="BTB_POZ_ZBTB_KLHL-like"/>
    <property type="match status" value="1"/>
</dbReference>
<proteinExistence type="predicted"/>
<reference evidence="3" key="1">
    <citation type="submission" date="2022-11" db="UniProtKB">
        <authorList>
            <consortium name="WormBaseParasite"/>
        </authorList>
    </citation>
    <scope>IDENTIFICATION</scope>
</reference>
<dbReference type="Gene3D" id="3.30.710.10">
    <property type="entry name" value="Potassium Channel Kv1.1, Chain A"/>
    <property type="match status" value="1"/>
</dbReference>
<dbReference type="Proteomes" id="UP000887577">
    <property type="component" value="Unplaced"/>
</dbReference>
<evidence type="ECO:0000259" key="1">
    <source>
        <dbReference type="PROSITE" id="PS50097"/>
    </source>
</evidence>
<dbReference type="InterPro" id="IPR008974">
    <property type="entry name" value="TRAF-like"/>
</dbReference>
<dbReference type="WBParaSite" id="PSU_v2.g17781.t1">
    <property type="protein sequence ID" value="PSU_v2.g17781.t1"/>
    <property type="gene ID" value="PSU_v2.g17781"/>
</dbReference>
<organism evidence="2 3">
    <name type="scientific">Panagrolaimus superbus</name>
    <dbReference type="NCBI Taxonomy" id="310955"/>
    <lineage>
        <taxon>Eukaryota</taxon>
        <taxon>Metazoa</taxon>
        <taxon>Ecdysozoa</taxon>
        <taxon>Nematoda</taxon>
        <taxon>Chromadorea</taxon>
        <taxon>Rhabditida</taxon>
        <taxon>Tylenchina</taxon>
        <taxon>Panagrolaimomorpha</taxon>
        <taxon>Panagrolaimoidea</taxon>
        <taxon>Panagrolaimidae</taxon>
        <taxon>Panagrolaimus</taxon>
    </lineage>
</organism>
<protein>
    <submittedName>
        <fullName evidence="3">BTB domain-containing protein</fullName>
    </submittedName>
</protein>
<feature type="domain" description="BTB" evidence="1">
    <location>
        <begin position="164"/>
        <end position="228"/>
    </location>
</feature>